<dbReference type="EMBL" id="QRBI01000102">
    <property type="protein sequence ID" value="RMC16537.1"/>
    <property type="molecule type" value="Genomic_DNA"/>
</dbReference>
<dbReference type="Proteomes" id="UP000269221">
    <property type="component" value="Unassembled WGS sequence"/>
</dbReference>
<keyword evidence="4" id="KW-1133">Transmembrane helix</keyword>
<evidence type="ECO:0000256" key="1">
    <source>
        <dbReference type="ARBA" id="ARBA00022737"/>
    </source>
</evidence>
<reference evidence="6 7" key="1">
    <citation type="submission" date="2018-07" db="EMBL/GenBank/DDBJ databases">
        <title>A high quality draft genome assembly of the barn swallow (H. rustica rustica).</title>
        <authorList>
            <person name="Formenti G."/>
            <person name="Chiara M."/>
            <person name="Poveda L."/>
            <person name="Francoijs K.-J."/>
            <person name="Bonisoli-Alquati A."/>
            <person name="Canova L."/>
            <person name="Gianfranceschi L."/>
            <person name="Horner D.S."/>
            <person name="Saino N."/>
        </authorList>
    </citation>
    <scope>NUCLEOTIDE SEQUENCE [LARGE SCALE GENOMIC DNA]</scope>
    <source>
        <strain evidence="6">Chelidonia</strain>
        <tissue evidence="6">Blood</tissue>
    </source>
</reference>
<keyword evidence="1" id="KW-0677">Repeat</keyword>
<dbReference type="PROSITE" id="PS50853">
    <property type="entry name" value="FN3"/>
    <property type="match status" value="1"/>
</dbReference>
<feature type="transmembrane region" description="Helical" evidence="4">
    <location>
        <begin position="629"/>
        <end position="651"/>
    </location>
</feature>
<dbReference type="STRING" id="333673.A0A3M0LBB6"/>
<dbReference type="PANTHER" id="PTHR24051">
    <property type="entry name" value="SUSHI DOMAIN-CONTAINING PROTEIN 1"/>
    <property type="match status" value="1"/>
</dbReference>
<evidence type="ECO:0000256" key="4">
    <source>
        <dbReference type="SAM" id="Phobius"/>
    </source>
</evidence>
<dbReference type="SUPFAM" id="SSF49265">
    <property type="entry name" value="Fibronectin type III"/>
    <property type="match status" value="1"/>
</dbReference>
<dbReference type="AlphaFoldDB" id="A0A3M0LBB6"/>
<feature type="compositionally biased region" description="Pro residues" evidence="3">
    <location>
        <begin position="484"/>
        <end position="493"/>
    </location>
</feature>
<sequence>MLVLLSSSSLSFLQLNITTMRAEDGSFLEFSQVLVNQSVSEYVPPRQTAGSKYLVTVQGLTAAGAGAASQLEFQTYVMGNCCSALCLVGVASRVSGQGLGPWPGSTVVVVVVVLLLIPLSAGILWFVLSRKKRALPSKAEEDHYTELQPYENVHGDNYCVIKTFPEKDADMCQRPLWDSRLQLEPDQKNYKKNEEVMLSCPEGFQPSFTHVKCSSEVQSFTHGKPVYREVWTVRNSRGVWVRIRSGVECSEILQVDPKTIEISSTAIKLDWTCKFPDACQGLRAMCRLAAPSSPPCEAEEVNGEQMLHGQEGTFTCSALQPFTEYSVTINLHNTTLFSWLFLTEEAVPGKLEELWLDPDRGSLRWNSLPSCNGEIIGYQLSITARNAVDSSVLETERLRLNGSVTEHRLPEHGAGGSYAVTIRGLTAAGAGAALMREFHTSSSGKASPRRCPRSRGADEPRPAACVARGRPCSSHGPADARSPAVPPQTPPRPQGIGCRSARDIAPSRGTAVLPLRPIARPSEAAREHQLIVATTHNGSVIESICSGRTQLFNASTYLAAVLNLTGPTDFVLGDGSRGQGQHNAALRPGCDYTALLLLVRLSPQAEKFTCVCYSFSVVAEQTVGQWHGIVIGLVVLLAVLLAGAVILWFVLSSTARHLQGPVVGDSWDERVGLFQEKVARLEISHFSPSQSHGDFQSSEDVEKM</sequence>
<dbReference type="Gene3D" id="2.60.40.10">
    <property type="entry name" value="Immunoglobulins"/>
    <property type="match status" value="1"/>
</dbReference>
<keyword evidence="4" id="KW-0812">Transmembrane</keyword>
<proteinExistence type="predicted"/>
<name>A0A3M0LBB6_HIRRU</name>
<feature type="domain" description="Fibronectin type-III" evidence="5">
    <location>
        <begin position="347"/>
        <end position="444"/>
    </location>
</feature>
<keyword evidence="2" id="KW-1015">Disulfide bond</keyword>
<evidence type="ECO:0000256" key="2">
    <source>
        <dbReference type="ARBA" id="ARBA00023157"/>
    </source>
</evidence>
<evidence type="ECO:0000313" key="7">
    <source>
        <dbReference type="Proteomes" id="UP000269221"/>
    </source>
</evidence>
<evidence type="ECO:0000256" key="3">
    <source>
        <dbReference type="SAM" id="MobiDB-lite"/>
    </source>
</evidence>
<evidence type="ECO:0000313" key="6">
    <source>
        <dbReference type="EMBL" id="RMC16537.1"/>
    </source>
</evidence>
<accession>A0A3M0LBB6</accession>
<organism evidence="6 7">
    <name type="scientific">Hirundo rustica rustica</name>
    <dbReference type="NCBI Taxonomy" id="333673"/>
    <lineage>
        <taxon>Eukaryota</taxon>
        <taxon>Metazoa</taxon>
        <taxon>Chordata</taxon>
        <taxon>Craniata</taxon>
        <taxon>Vertebrata</taxon>
        <taxon>Euteleostomi</taxon>
        <taxon>Archelosauria</taxon>
        <taxon>Archosauria</taxon>
        <taxon>Dinosauria</taxon>
        <taxon>Saurischia</taxon>
        <taxon>Theropoda</taxon>
        <taxon>Coelurosauria</taxon>
        <taxon>Aves</taxon>
        <taxon>Neognathae</taxon>
        <taxon>Neoaves</taxon>
        <taxon>Telluraves</taxon>
        <taxon>Australaves</taxon>
        <taxon>Passeriformes</taxon>
        <taxon>Sylvioidea</taxon>
        <taxon>Hirundinidae</taxon>
        <taxon>Hirundo</taxon>
    </lineage>
</organism>
<dbReference type="InterPro" id="IPR036116">
    <property type="entry name" value="FN3_sf"/>
</dbReference>
<dbReference type="OrthoDB" id="9204546at2759"/>
<protein>
    <recommendedName>
        <fullName evidence="5">Fibronectin type-III domain-containing protein</fullName>
    </recommendedName>
</protein>
<comment type="caution">
    <text evidence="6">The sequence shown here is derived from an EMBL/GenBank/DDBJ whole genome shotgun (WGS) entry which is preliminary data.</text>
</comment>
<dbReference type="InterPro" id="IPR003961">
    <property type="entry name" value="FN3_dom"/>
</dbReference>
<feature type="region of interest" description="Disordered" evidence="3">
    <location>
        <begin position="438"/>
        <end position="500"/>
    </location>
</feature>
<keyword evidence="7" id="KW-1185">Reference proteome</keyword>
<dbReference type="InterPro" id="IPR013783">
    <property type="entry name" value="Ig-like_fold"/>
</dbReference>
<keyword evidence="4" id="KW-0472">Membrane</keyword>
<evidence type="ECO:0000259" key="5">
    <source>
        <dbReference type="PROSITE" id="PS50853"/>
    </source>
</evidence>
<feature type="transmembrane region" description="Helical" evidence="4">
    <location>
        <begin position="107"/>
        <end position="128"/>
    </location>
</feature>
<gene>
    <name evidence="6" type="ORF">DUI87_06474</name>
</gene>
<dbReference type="PANTHER" id="PTHR24051:SF6">
    <property type="entry name" value="FIBRONECTIN TYPE-III DOMAIN-CONTAINING PROTEIN-RELATED"/>
    <property type="match status" value="1"/>
</dbReference>
<dbReference type="InterPro" id="IPR051622">
    <property type="entry name" value="R-tyr_protein_phosphatases"/>
</dbReference>